<dbReference type="Pfam" id="PF12158">
    <property type="entry name" value="DUF3592"/>
    <property type="match status" value="1"/>
</dbReference>
<accession>A0ABS9YCM7</accession>
<evidence type="ECO:0000256" key="1">
    <source>
        <dbReference type="SAM" id="Phobius"/>
    </source>
</evidence>
<protein>
    <recommendedName>
        <fullName evidence="2">DUF3592 domain-containing protein</fullName>
    </recommendedName>
</protein>
<keyword evidence="1" id="KW-1133">Transmembrane helix</keyword>
<evidence type="ECO:0000259" key="2">
    <source>
        <dbReference type="Pfam" id="PF12158"/>
    </source>
</evidence>
<dbReference type="InterPro" id="IPR021994">
    <property type="entry name" value="DUF3592"/>
</dbReference>
<reference evidence="3" key="1">
    <citation type="submission" date="2022-03" db="EMBL/GenBank/DDBJ databases">
        <title>Streptomyces 7R015 and 7R016 isolated from Barleria lupulina in Thailand.</title>
        <authorList>
            <person name="Kanchanasin P."/>
            <person name="Phongsopitanun W."/>
            <person name="Tanasupawat S."/>
        </authorList>
    </citation>
    <scope>NUCLEOTIDE SEQUENCE</scope>
    <source>
        <strain evidence="3">7R015</strain>
    </source>
</reference>
<sequence>MGTVVYLVVLAAVLAVLGATLVRSRRKYRAARRLLASGVETDGLCTSLSWNDDEGTVRFSYTLPDGTKHGAESVPMRSVSETPGATVKVVYDPESPATAELKNLLGASLVHHRHIVMITAPALLLVAGLFVFLAVAGLAALA</sequence>
<name>A0ABS9YCM7_9ACTN</name>
<evidence type="ECO:0000313" key="3">
    <source>
        <dbReference type="EMBL" id="MCI3274970.1"/>
    </source>
</evidence>
<dbReference type="RefSeq" id="WP_242768712.1">
    <property type="nucleotide sequence ID" value="NZ_JALDAY010000008.1"/>
</dbReference>
<evidence type="ECO:0000313" key="4">
    <source>
        <dbReference type="Proteomes" id="UP001165269"/>
    </source>
</evidence>
<feature type="transmembrane region" description="Helical" evidence="1">
    <location>
        <begin position="115"/>
        <end position="141"/>
    </location>
</feature>
<feature type="domain" description="DUF3592" evidence="2">
    <location>
        <begin position="52"/>
        <end position="102"/>
    </location>
</feature>
<dbReference type="EMBL" id="JALDAY010000008">
    <property type="protein sequence ID" value="MCI3274970.1"/>
    <property type="molecule type" value="Genomic_DNA"/>
</dbReference>
<dbReference type="Proteomes" id="UP001165269">
    <property type="component" value="Unassembled WGS sequence"/>
</dbReference>
<gene>
    <name evidence="3" type="ORF">MQP27_28205</name>
</gene>
<organism evidence="3 4">
    <name type="scientific">Streptomyces cylindrosporus</name>
    <dbReference type="NCBI Taxonomy" id="2927583"/>
    <lineage>
        <taxon>Bacteria</taxon>
        <taxon>Bacillati</taxon>
        <taxon>Actinomycetota</taxon>
        <taxon>Actinomycetes</taxon>
        <taxon>Kitasatosporales</taxon>
        <taxon>Streptomycetaceae</taxon>
        <taxon>Streptomyces</taxon>
    </lineage>
</organism>
<feature type="transmembrane region" description="Helical" evidence="1">
    <location>
        <begin position="6"/>
        <end position="24"/>
    </location>
</feature>
<comment type="caution">
    <text evidence="3">The sequence shown here is derived from an EMBL/GenBank/DDBJ whole genome shotgun (WGS) entry which is preliminary data.</text>
</comment>
<keyword evidence="4" id="KW-1185">Reference proteome</keyword>
<keyword evidence="1" id="KW-0812">Transmembrane</keyword>
<proteinExistence type="predicted"/>
<keyword evidence="1" id="KW-0472">Membrane</keyword>